<keyword evidence="2" id="KW-1185">Reference proteome</keyword>
<evidence type="ECO:0000313" key="2">
    <source>
        <dbReference type="Proteomes" id="UP000198625"/>
    </source>
</evidence>
<sequence>MLNSILANKCPVINSEDYIGDENLVLDIYDIINAKRNNFAIINDDGVGKSSLLNYINFPDTKEKYLAEFNKKTTLIVKTDKTDPKSALEFLETLRRCLKYEIKYNQYIIKDIKRECDEIFREYKDYSEENKIRDCLYDIFRFLYIKKIGTIFLIDDFDKMIKNIKEYQKMEMAQENYSFLRDVANDTSSFNVHFIVTSRVEIQKISYTVDVSGLPGIFTPKQIELFGDREINIYIDKAFEKSGIVVLEDEREMLKKVSGGFPGLLRIACEALYQAKKEGKTISEEQMINDVIDESDLLETHWGCSTLEEKKLYKNIGLSEDIYVLSKHEEAEALRASIKRKILKEDKIFVSKAFQFYVNKKSIIEDEVNVTNDTNTDTDYKELLEKHKKVTDAAIRVIERQEELNLMMFKKLESHINSDSTIHSYQDRALSKEEKEEYNEYVVKMAGDYFQDISLNIDHIDTLKNMSIKNIWNKLDNFNLTKIVQGEKLNSIYSKTKFDQSPVGISYTDVFENIIKTKAFPSMKKYISNKYPELKIRPNERANELLLKFHPDPMVGNFKHILMNYEKIIKEYYSTEVAGDKILRIYNEDFKTKLHNIHILRNRISHEKRTEADKVTVNDIRRLRENMFGGEVSCIEYLIRLSEIK</sequence>
<evidence type="ECO:0008006" key="3">
    <source>
        <dbReference type="Google" id="ProtNLM"/>
    </source>
</evidence>
<evidence type="ECO:0000313" key="1">
    <source>
        <dbReference type="EMBL" id="SDZ20365.1"/>
    </source>
</evidence>
<dbReference type="OrthoDB" id="525119at2"/>
<dbReference type="EMBL" id="FNQE01000024">
    <property type="protein sequence ID" value="SDZ20365.1"/>
    <property type="molecule type" value="Genomic_DNA"/>
</dbReference>
<dbReference type="InterPro" id="IPR027417">
    <property type="entry name" value="P-loop_NTPase"/>
</dbReference>
<dbReference type="Proteomes" id="UP000198625">
    <property type="component" value="Unassembled WGS sequence"/>
</dbReference>
<dbReference type="RefSeq" id="WP_091731144.1">
    <property type="nucleotide sequence ID" value="NZ_FNQE01000024.1"/>
</dbReference>
<dbReference type="AlphaFoldDB" id="A0A1H3R4Y5"/>
<dbReference type="SUPFAM" id="SSF52540">
    <property type="entry name" value="P-loop containing nucleoside triphosphate hydrolases"/>
    <property type="match status" value="1"/>
</dbReference>
<reference evidence="1 2" key="1">
    <citation type="submission" date="2016-10" db="EMBL/GenBank/DDBJ databases">
        <authorList>
            <person name="de Groot N.N."/>
        </authorList>
    </citation>
    <scope>NUCLEOTIDE SEQUENCE [LARGE SCALE GENOMIC DNA]</scope>
    <source>
        <strain evidence="1 2">DSM 21650</strain>
    </source>
</reference>
<protein>
    <recommendedName>
        <fullName evidence="3">ATP-binding protein</fullName>
    </recommendedName>
</protein>
<dbReference type="STRING" id="415015.SAMN05660462_02212"/>
<organism evidence="1 2">
    <name type="scientific">Proteiniborus ethanoligenes</name>
    <dbReference type="NCBI Taxonomy" id="415015"/>
    <lineage>
        <taxon>Bacteria</taxon>
        <taxon>Bacillati</taxon>
        <taxon>Bacillota</taxon>
        <taxon>Clostridia</taxon>
        <taxon>Eubacteriales</taxon>
        <taxon>Proteiniborus</taxon>
    </lineage>
</organism>
<accession>A0A1H3R4Y5</accession>
<gene>
    <name evidence="1" type="ORF">SAMN05660462_02212</name>
</gene>
<name>A0A1H3R4Y5_9FIRM</name>
<proteinExistence type="predicted"/>